<proteinExistence type="predicted"/>
<evidence type="ECO:0000313" key="5">
    <source>
        <dbReference type="Proteomes" id="UP001168642"/>
    </source>
</evidence>
<evidence type="ECO:0000256" key="3">
    <source>
        <dbReference type="ARBA" id="ARBA00022723"/>
    </source>
</evidence>
<keyword evidence="2 4" id="KW-0808">Transferase</keyword>
<evidence type="ECO:0000256" key="1">
    <source>
        <dbReference type="ARBA" id="ARBA00022676"/>
    </source>
</evidence>
<protein>
    <submittedName>
        <fullName evidence="4">Glycosyltransferase family 8 protein</fullName>
        <ecNumber evidence="4">2.-.-.-</ecNumber>
    </submittedName>
</protein>
<keyword evidence="5" id="KW-1185">Reference proteome</keyword>
<accession>A0ABT8VNV0</accession>
<dbReference type="Pfam" id="PF01501">
    <property type="entry name" value="Glyco_transf_8"/>
    <property type="match status" value="1"/>
</dbReference>
<dbReference type="EC" id="2.-.-.-" evidence="4"/>
<organism evidence="4 5">
    <name type="scientific">Wenyingzhuangia gilva</name>
    <dbReference type="NCBI Taxonomy" id="3057677"/>
    <lineage>
        <taxon>Bacteria</taxon>
        <taxon>Pseudomonadati</taxon>
        <taxon>Bacteroidota</taxon>
        <taxon>Flavobacteriia</taxon>
        <taxon>Flavobacteriales</taxon>
        <taxon>Flavobacteriaceae</taxon>
        <taxon>Wenyingzhuangia</taxon>
    </lineage>
</organism>
<dbReference type="SUPFAM" id="SSF53448">
    <property type="entry name" value="Nucleotide-diphospho-sugar transferases"/>
    <property type="match status" value="1"/>
</dbReference>
<dbReference type="Gene3D" id="3.90.550.10">
    <property type="entry name" value="Spore Coat Polysaccharide Biosynthesis Protein SpsA, Chain A"/>
    <property type="match status" value="1"/>
</dbReference>
<dbReference type="InterPro" id="IPR002495">
    <property type="entry name" value="Glyco_trans_8"/>
</dbReference>
<gene>
    <name evidence="4" type="ORF">QVZ41_02140</name>
</gene>
<dbReference type="PANTHER" id="PTHR13778:SF47">
    <property type="entry name" value="LIPOPOLYSACCHARIDE 1,3-GALACTOSYLTRANSFERASE"/>
    <property type="match status" value="1"/>
</dbReference>
<dbReference type="GO" id="GO:0016740">
    <property type="term" value="F:transferase activity"/>
    <property type="evidence" value="ECO:0007669"/>
    <property type="project" value="UniProtKB-KW"/>
</dbReference>
<sequence length="311" mass="36746">MNIAYSCDEAYIHHTGISILSLLENNKEFKEINIYFIEKNVSKKSIASIEKLIHSYQRSLICIPFHELCSELKINALGRHIETVYSKLFFSGIPNIDKILYIDSDTIINDSLIDFWNIDLEENLVAGVETYSVEAKPKLNLNKKDRFINDGIVLINLKEFRKQNIKQKFINCINSYHGNPPVLSEGVINKVCKNRIKVIHPKYNLMSGLITYKHNPFLDLDKFYTKKCINEAIKKPVIIHYLSGFYNRPWDVNCTHPMKEKYLYYKSISYWKDIPLQNKKMNLRLRTIKFLYQYIPNISLEYIRFLIKKMR</sequence>
<dbReference type="Proteomes" id="UP001168642">
    <property type="component" value="Unassembled WGS sequence"/>
</dbReference>
<dbReference type="CDD" id="cd04194">
    <property type="entry name" value="GT8_A4GalT_like"/>
    <property type="match status" value="1"/>
</dbReference>
<evidence type="ECO:0000256" key="2">
    <source>
        <dbReference type="ARBA" id="ARBA00022679"/>
    </source>
</evidence>
<name>A0ABT8VNV0_9FLAO</name>
<comment type="caution">
    <text evidence="4">The sequence shown here is derived from an EMBL/GenBank/DDBJ whole genome shotgun (WGS) entry which is preliminary data.</text>
</comment>
<keyword evidence="1" id="KW-0328">Glycosyltransferase</keyword>
<reference evidence="4" key="1">
    <citation type="submission" date="2023-07" db="EMBL/GenBank/DDBJ databases">
        <title>Wenyingzhuangia sp. chi5 genome sequencing and assembly.</title>
        <authorList>
            <person name="Park S."/>
        </authorList>
    </citation>
    <scope>NUCLEOTIDE SEQUENCE</scope>
    <source>
        <strain evidence="4">Chi5</strain>
    </source>
</reference>
<dbReference type="RefSeq" id="WP_302882899.1">
    <property type="nucleotide sequence ID" value="NZ_JAUMIT010000001.1"/>
</dbReference>
<dbReference type="EMBL" id="JAUMIT010000001">
    <property type="protein sequence ID" value="MDO3693648.1"/>
    <property type="molecule type" value="Genomic_DNA"/>
</dbReference>
<dbReference type="InterPro" id="IPR050748">
    <property type="entry name" value="Glycosyltrans_8_dom-fam"/>
</dbReference>
<evidence type="ECO:0000313" key="4">
    <source>
        <dbReference type="EMBL" id="MDO3693648.1"/>
    </source>
</evidence>
<dbReference type="InterPro" id="IPR029044">
    <property type="entry name" value="Nucleotide-diphossugar_trans"/>
</dbReference>
<dbReference type="PANTHER" id="PTHR13778">
    <property type="entry name" value="GLYCOSYLTRANSFERASE 8 DOMAIN-CONTAINING PROTEIN"/>
    <property type="match status" value="1"/>
</dbReference>
<keyword evidence="3" id="KW-0479">Metal-binding</keyword>